<protein>
    <recommendedName>
        <fullName evidence="4">Ankyrin</fullName>
    </recommendedName>
</protein>
<dbReference type="InterPro" id="IPR036770">
    <property type="entry name" value="Ankyrin_rpt-contain_sf"/>
</dbReference>
<proteinExistence type="predicted"/>
<dbReference type="Gene3D" id="1.25.40.20">
    <property type="entry name" value="Ankyrin repeat-containing domain"/>
    <property type="match status" value="1"/>
</dbReference>
<feature type="coiled-coil region" evidence="1">
    <location>
        <begin position="180"/>
        <end position="207"/>
    </location>
</feature>
<keyword evidence="1" id="KW-0175">Coiled coil</keyword>
<name>A0A1Y1YX33_9FUNG</name>
<comment type="caution">
    <text evidence="2">The sequence shown here is derived from an EMBL/GenBank/DDBJ whole genome shotgun (WGS) entry which is preliminary data.</text>
</comment>
<keyword evidence="3" id="KW-1185">Reference proteome</keyword>
<evidence type="ECO:0000313" key="3">
    <source>
        <dbReference type="Proteomes" id="UP000193920"/>
    </source>
</evidence>
<accession>A0A1Y1YX33</accession>
<organism evidence="2 3">
    <name type="scientific">Neocallimastix californiae</name>
    <dbReference type="NCBI Taxonomy" id="1754190"/>
    <lineage>
        <taxon>Eukaryota</taxon>
        <taxon>Fungi</taxon>
        <taxon>Fungi incertae sedis</taxon>
        <taxon>Chytridiomycota</taxon>
        <taxon>Chytridiomycota incertae sedis</taxon>
        <taxon>Neocallimastigomycetes</taxon>
        <taxon>Neocallimastigales</taxon>
        <taxon>Neocallimastigaceae</taxon>
        <taxon>Neocallimastix</taxon>
    </lineage>
</organism>
<evidence type="ECO:0000256" key="1">
    <source>
        <dbReference type="SAM" id="Coils"/>
    </source>
</evidence>
<dbReference type="EMBL" id="MCOG01000487">
    <property type="protein sequence ID" value="ORY02580.1"/>
    <property type="molecule type" value="Genomic_DNA"/>
</dbReference>
<dbReference type="AlphaFoldDB" id="A0A1Y1YX33"/>
<reference evidence="2 3" key="1">
    <citation type="submission" date="2016-08" db="EMBL/GenBank/DDBJ databases">
        <title>A Parts List for Fungal Cellulosomes Revealed by Comparative Genomics.</title>
        <authorList>
            <consortium name="DOE Joint Genome Institute"/>
            <person name="Haitjema C.H."/>
            <person name="Gilmore S.P."/>
            <person name="Henske J.K."/>
            <person name="Solomon K.V."/>
            <person name="De Groot R."/>
            <person name="Kuo A."/>
            <person name="Mondo S.J."/>
            <person name="Salamov A.A."/>
            <person name="Labutti K."/>
            <person name="Zhao Z."/>
            <person name="Chiniquy J."/>
            <person name="Barry K."/>
            <person name="Brewer H.M."/>
            <person name="Purvine S.O."/>
            <person name="Wright A.T."/>
            <person name="Boxma B."/>
            <person name="Van Alen T."/>
            <person name="Hackstein J.H."/>
            <person name="Baker S.E."/>
            <person name="Grigoriev I.V."/>
            <person name="O'Malley M.A."/>
        </authorList>
    </citation>
    <scope>NUCLEOTIDE SEQUENCE [LARGE SCALE GENOMIC DNA]</scope>
    <source>
        <strain evidence="2 3">G1</strain>
    </source>
</reference>
<evidence type="ECO:0000313" key="2">
    <source>
        <dbReference type="EMBL" id="ORY02580.1"/>
    </source>
</evidence>
<dbReference type="SUPFAM" id="SSF48403">
    <property type="entry name" value="Ankyrin repeat"/>
    <property type="match status" value="1"/>
</dbReference>
<gene>
    <name evidence="2" type="ORF">LY90DRAFT_640345</name>
</gene>
<evidence type="ECO:0008006" key="4">
    <source>
        <dbReference type="Google" id="ProtNLM"/>
    </source>
</evidence>
<dbReference type="Proteomes" id="UP000193920">
    <property type="component" value="Unassembled WGS sequence"/>
</dbReference>
<sequence>MDNDIKEIKYYIEKNDYNNLEEILGVFMISKEKLQNKNFDILCYSIQCGCSNKLIKQIYEWCNIKDVDYYYLINNKLISPLLNSFIYKNYKIIEFLIEKGANINKKYNNMTLLKYLISNEYLSEDAISILVKNQYVFSRNDFNLLFQKDFNLLIFTFDKITVFNKNIENNYNNYYDNNNNNKLREKKKIVKKNEEKSEKEINEKEINENEYIFKHEINVSFMWYITYFRKKEFNKILQLFKYETSEERSKGLEFFNYHFNYLDKNYENDIKLQFLHEIIHKHVEIPKFQIGNKKEFIDEIYLKNQFNKILIRKHELYSRYISNNDYSRIKKFKKNNKFFIKYMQKPPE</sequence>